<evidence type="ECO:0000259" key="4">
    <source>
        <dbReference type="PROSITE" id="PS50850"/>
    </source>
</evidence>
<keyword evidence="3" id="KW-1133">Transmembrane helix</keyword>
<keyword evidence="3" id="KW-0812">Transmembrane</keyword>
<dbReference type="EMBL" id="SGPK01000100">
    <property type="protein sequence ID" value="THH08435.1"/>
    <property type="molecule type" value="Genomic_DNA"/>
</dbReference>
<dbReference type="InterPro" id="IPR011701">
    <property type="entry name" value="MFS"/>
</dbReference>
<comment type="similarity">
    <text evidence="2">Belongs to the major facilitator superfamily. Monocarboxylate porter (TC 2.A.1.13) family.</text>
</comment>
<evidence type="ECO:0000313" key="6">
    <source>
        <dbReference type="Proteomes" id="UP000308199"/>
    </source>
</evidence>
<name>A0A4S4LAB5_9AGAM</name>
<feature type="domain" description="Major facilitator superfamily (MFS) profile" evidence="4">
    <location>
        <begin position="1"/>
        <end position="414"/>
    </location>
</feature>
<dbReference type="Proteomes" id="UP000308199">
    <property type="component" value="Unassembled WGS sequence"/>
</dbReference>
<reference evidence="5 6" key="1">
    <citation type="submission" date="2019-02" db="EMBL/GenBank/DDBJ databases">
        <title>Genome sequencing of the rare red list fungi Phellinidium pouzarii.</title>
        <authorList>
            <person name="Buettner E."/>
            <person name="Kellner H."/>
        </authorList>
    </citation>
    <scope>NUCLEOTIDE SEQUENCE [LARGE SCALE GENOMIC DNA]</scope>
    <source>
        <strain evidence="5 6">DSM 108285</strain>
    </source>
</reference>
<accession>A0A4S4LAB5</accession>
<feature type="transmembrane region" description="Helical" evidence="3">
    <location>
        <begin position="260"/>
        <end position="282"/>
    </location>
</feature>
<dbReference type="SUPFAM" id="SSF103473">
    <property type="entry name" value="MFS general substrate transporter"/>
    <property type="match status" value="1"/>
</dbReference>
<evidence type="ECO:0000256" key="1">
    <source>
        <dbReference type="ARBA" id="ARBA00004141"/>
    </source>
</evidence>
<dbReference type="InterPro" id="IPR020846">
    <property type="entry name" value="MFS_dom"/>
</dbReference>
<dbReference type="Pfam" id="PF07690">
    <property type="entry name" value="MFS_1"/>
    <property type="match status" value="1"/>
</dbReference>
<feature type="transmembrane region" description="Helical" evidence="3">
    <location>
        <begin position="203"/>
        <end position="223"/>
    </location>
</feature>
<comment type="subcellular location">
    <subcellularLocation>
        <location evidence="1">Membrane</location>
        <topology evidence="1">Multi-pass membrane protein</topology>
    </subcellularLocation>
</comment>
<organism evidence="5 6">
    <name type="scientific">Phellinidium pouzarii</name>
    <dbReference type="NCBI Taxonomy" id="167371"/>
    <lineage>
        <taxon>Eukaryota</taxon>
        <taxon>Fungi</taxon>
        <taxon>Dikarya</taxon>
        <taxon>Basidiomycota</taxon>
        <taxon>Agaricomycotina</taxon>
        <taxon>Agaricomycetes</taxon>
        <taxon>Hymenochaetales</taxon>
        <taxon>Hymenochaetaceae</taxon>
        <taxon>Phellinidium</taxon>
    </lineage>
</organism>
<evidence type="ECO:0000313" key="5">
    <source>
        <dbReference type="EMBL" id="THH08435.1"/>
    </source>
</evidence>
<keyword evidence="3" id="KW-0472">Membrane</keyword>
<feature type="transmembrane region" description="Helical" evidence="3">
    <location>
        <begin position="137"/>
        <end position="160"/>
    </location>
</feature>
<feature type="transmembrane region" description="Helical" evidence="3">
    <location>
        <begin position="106"/>
        <end position="125"/>
    </location>
</feature>
<comment type="caution">
    <text evidence="5">The sequence shown here is derived from an EMBL/GenBank/DDBJ whole genome shotgun (WGS) entry which is preliminary data.</text>
</comment>
<feature type="transmembrane region" description="Helical" evidence="3">
    <location>
        <begin position="325"/>
        <end position="343"/>
    </location>
</feature>
<feature type="transmembrane region" description="Helical" evidence="3">
    <location>
        <begin position="63"/>
        <end position="85"/>
    </location>
</feature>
<feature type="transmembrane region" description="Helical" evidence="3">
    <location>
        <begin position="294"/>
        <end position="313"/>
    </location>
</feature>
<dbReference type="InterPro" id="IPR050327">
    <property type="entry name" value="Proton-linked_MCT"/>
</dbReference>
<evidence type="ECO:0000256" key="3">
    <source>
        <dbReference type="SAM" id="Phobius"/>
    </source>
</evidence>
<dbReference type="OrthoDB" id="6499973at2759"/>
<keyword evidence="6" id="KW-1185">Reference proteome</keyword>
<dbReference type="GO" id="GO:0016020">
    <property type="term" value="C:membrane"/>
    <property type="evidence" value="ECO:0007669"/>
    <property type="project" value="UniProtKB-SubCell"/>
</dbReference>
<dbReference type="PANTHER" id="PTHR11360:SF234">
    <property type="entry name" value="MFS-TYPE TRANSPORTER DBAD-RELATED"/>
    <property type="match status" value="1"/>
</dbReference>
<protein>
    <recommendedName>
        <fullName evidence="4">Major facilitator superfamily (MFS) profile domain-containing protein</fullName>
    </recommendedName>
</protein>
<dbReference type="InterPro" id="IPR036259">
    <property type="entry name" value="MFS_trans_sf"/>
</dbReference>
<dbReference type="AlphaFoldDB" id="A0A4S4LAB5"/>
<proteinExistence type="inferred from homology"/>
<dbReference type="Gene3D" id="1.20.1250.20">
    <property type="entry name" value="MFS general substrate transporter like domains"/>
    <property type="match status" value="2"/>
</dbReference>
<dbReference type="PROSITE" id="PS50850">
    <property type="entry name" value="MFS"/>
    <property type="match status" value="1"/>
</dbReference>
<sequence>MDKKQADNGGSDAVILTLQEPSDHASTIGGKLEELSDKGEVIVPSRTEYIGPKGDKTEQNEGFWAWATVVSAFIIQSTGFGWIGSTQTFMMLAAGIFTGRLFDKGYCYHLVISGSIVLVFSLFMLSLTQPEQYYQVFLAQGLGVGLGSSLSYLPSLAIIAQHFPVPHARARAMGIAAAGSSLGGLIHPIMLNSLFHGKTGFANGVRASAGLLAGMQIIAVALMRTKYPVKNEADKEDGRDFRKATNIVPMVLRFATDWPYVSFVFGMAFMDISFFFPSFYIQLDAIEHGLDATFAFYSLSILNGLSFIGRLVPGFLARTLGVANMFLFSTIGTTLVIFCMLAVRNTGSVASFAAFYGFFSGALISLMSPMLAILADNPSEIGARMGMCFAIAGLGCLIGSSSFTLVKSDYVKFA</sequence>
<dbReference type="PANTHER" id="PTHR11360">
    <property type="entry name" value="MONOCARBOXYLATE TRANSPORTER"/>
    <property type="match status" value="1"/>
</dbReference>
<feature type="transmembrane region" description="Helical" evidence="3">
    <location>
        <begin position="172"/>
        <end position="191"/>
    </location>
</feature>
<evidence type="ECO:0000256" key="2">
    <source>
        <dbReference type="ARBA" id="ARBA00006727"/>
    </source>
</evidence>
<dbReference type="GO" id="GO:0022857">
    <property type="term" value="F:transmembrane transporter activity"/>
    <property type="evidence" value="ECO:0007669"/>
    <property type="project" value="InterPro"/>
</dbReference>
<feature type="transmembrane region" description="Helical" evidence="3">
    <location>
        <begin position="349"/>
        <end position="375"/>
    </location>
</feature>
<gene>
    <name evidence="5" type="ORF">EW145_g2707</name>
</gene>
<feature type="transmembrane region" description="Helical" evidence="3">
    <location>
        <begin position="387"/>
        <end position="406"/>
    </location>
</feature>